<feature type="transmembrane region" description="Helical" evidence="5">
    <location>
        <begin position="67"/>
        <end position="86"/>
    </location>
</feature>
<dbReference type="PANTHER" id="PTHR30249:SF0">
    <property type="entry name" value="PLASTIDAL GLYCOLATE_GLYCERATE TRANSLOCATOR 1, CHLOROPLASTIC"/>
    <property type="match status" value="1"/>
</dbReference>
<keyword evidence="7" id="KW-1185">Reference proteome</keyword>
<evidence type="ECO:0000256" key="4">
    <source>
        <dbReference type="ARBA" id="ARBA00023136"/>
    </source>
</evidence>
<keyword evidence="3 5" id="KW-1133">Transmembrane helix</keyword>
<feature type="transmembrane region" description="Helical" evidence="5">
    <location>
        <begin position="12"/>
        <end position="31"/>
    </location>
</feature>
<evidence type="ECO:0000256" key="1">
    <source>
        <dbReference type="ARBA" id="ARBA00004141"/>
    </source>
</evidence>
<feature type="transmembrane region" description="Helical" evidence="5">
    <location>
        <begin position="43"/>
        <end position="61"/>
    </location>
</feature>
<feature type="transmembrane region" description="Helical" evidence="5">
    <location>
        <begin position="187"/>
        <end position="205"/>
    </location>
</feature>
<name>A0A918JK88_9BURK</name>
<evidence type="ECO:0000313" key="7">
    <source>
        <dbReference type="Proteomes" id="UP000608345"/>
    </source>
</evidence>
<accession>A0A918JK88</accession>
<sequence>MLNEFWLPFTKTPLFGILLTLLVYALVAWLAKKSRFHPLVNPVALSVLLIVPFLVYTGVAYEDYMVGAQYISFLLGPATVALAVPLARQLERVRKAWLPLVCGLLAGSLVAVLSVVLVAALLGAEDVLIISLAPKSATMPIAMGVSEKLGGLASLAAVGVMGTGVFGVMTARYIFKIIHIESPEIRGFMLGLTAHGIGVARGFQISNEIGTFAGLGMSLNGLLTAFLVPVVVALHFLLF</sequence>
<dbReference type="GO" id="GO:0016020">
    <property type="term" value="C:membrane"/>
    <property type="evidence" value="ECO:0007669"/>
    <property type="project" value="UniProtKB-SubCell"/>
</dbReference>
<dbReference type="RefSeq" id="WP_189384684.1">
    <property type="nucleotide sequence ID" value="NZ_BAABFY010000053.1"/>
</dbReference>
<feature type="transmembrane region" description="Helical" evidence="5">
    <location>
        <begin position="152"/>
        <end position="175"/>
    </location>
</feature>
<reference evidence="6" key="2">
    <citation type="submission" date="2020-09" db="EMBL/GenBank/DDBJ databases">
        <authorList>
            <person name="Sun Q."/>
            <person name="Kim S."/>
        </authorList>
    </citation>
    <scope>NUCLEOTIDE SEQUENCE</scope>
    <source>
        <strain evidence="6">KCTC 23732</strain>
    </source>
</reference>
<dbReference type="PANTHER" id="PTHR30249">
    <property type="entry name" value="PUTATIVE SEROTONIN TRANSPORTER"/>
    <property type="match status" value="1"/>
</dbReference>
<dbReference type="Pfam" id="PF04172">
    <property type="entry name" value="LrgB"/>
    <property type="match status" value="1"/>
</dbReference>
<gene>
    <name evidence="6" type="ORF">GCM10011450_13230</name>
</gene>
<evidence type="ECO:0000256" key="3">
    <source>
        <dbReference type="ARBA" id="ARBA00022989"/>
    </source>
</evidence>
<dbReference type="Proteomes" id="UP000608345">
    <property type="component" value="Unassembled WGS sequence"/>
</dbReference>
<feature type="transmembrane region" description="Helical" evidence="5">
    <location>
        <begin position="217"/>
        <end position="238"/>
    </location>
</feature>
<evidence type="ECO:0000313" key="6">
    <source>
        <dbReference type="EMBL" id="GGW84590.1"/>
    </source>
</evidence>
<comment type="caution">
    <text evidence="6">The sequence shown here is derived from an EMBL/GenBank/DDBJ whole genome shotgun (WGS) entry which is preliminary data.</text>
</comment>
<keyword evidence="4 5" id="KW-0472">Membrane</keyword>
<dbReference type="AlphaFoldDB" id="A0A918JK88"/>
<evidence type="ECO:0000256" key="5">
    <source>
        <dbReference type="SAM" id="Phobius"/>
    </source>
</evidence>
<feature type="transmembrane region" description="Helical" evidence="5">
    <location>
        <begin position="98"/>
        <end position="122"/>
    </location>
</feature>
<keyword evidence="2 5" id="KW-0812">Transmembrane</keyword>
<reference evidence="6" key="1">
    <citation type="journal article" date="2014" name="Int. J. Syst. Evol. Microbiol.">
        <title>Complete genome sequence of Corynebacterium casei LMG S-19264T (=DSM 44701T), isolated from a smear-ripened cheese.</title>
        <authorList>
            <consortium name="US DOE Joint Genome Institute (JGI-PGF)"/>
            <person name="Walter F."/>
            <person name="Albersmeier A."/>
            <person name="Kalinowski J."/>
            <person name="Ruckert C."/>
        </authorList>
    </citation>
    <scope>NUCLEOTIDE SEQUENCE</scope>
    <source>
        <strain evidence="6">KCTC 23732</strain>
    </source>
</reference>
<evidence type="ECO:0000256" key="2">
    <source>
        <dbReference type="ARBA" id="ARBA00022692"/>
    </source>
</evidence>
<protein>
    <submittedName>
        <fullName evidence="6">Membrane protein</fullName>
    </submittedName>
</protein>
<organism evidence="6 7">
    <name type="scientific">Advenella faeciporci</name>
    <dbReference type="NCBI Taxonomy" id="797535"/>
    <lineage>
        <taxon>Bacteria</taxon>
        <taxon>Pseudomonadati</taxon>
        <taxon>Pseudomonadota</taxon>
        <taxon>Betaproteobacteria</taxon>
        <taxon>Burkholderiales</taxon>
        <taxon>Alcaligenaceae</taxon>
    </lineage>
</organism>
<comment type="subcellular location">
    <subcellularLocation>
        <location evidence="1">Membrane</location>
        <topology evidence="1">Multi-pass membrane protein</topology>
    </subcellularLocation>
</comment>
<proteinExistence type="predicted"/>
<dbReference type="InterPro" id="IPR007300">
    <property type="entry name" value="CidB/LrgB"/>
</dbReference>
<dbReference type="EMBL" id="BMYS01000007">
    <property type="protein sequence ID" value="GGW84590.1"/>
    <property type="molecule type" value="Genomic_DNA"/>
</dbReference>